<evidence type="ECO:0000256" key="1">
    <source>
        <dbReference type="ARBA" id="ARBA00022679"/>
    </source>
</evidence>
<feature type="domain" description="Methyltransferase type 11" evidence="2">
    <location>
        <begin position="47"/>
        <end position="145"/>
    </location>
</feature>
<evidence type="ECO:0000259" key="2">
    <source>
        <dbReference type="Pfam" id="PF08241"/>
    </source>
</evidence>
<dbReference type="RefSeq" id="WP_136854692.1">
    <property type="nucleotide sequence ID" value="NZ_SWCI01000024.1"/>
</dbReference>
<accession>A0A4U1B6X1</accession>
<name>A0A4U1B6X1_9GAMM</name>
<dbReference type="GO" id="GO:0008757">
    <property type="term" value="F:S-adenosylmethionine-dependent methyltransferase activity"/>
    <property type="evidence" value="ECO:0007669"/>
    <property type="project" value="InterPro"/>
</dbReference>
<dbReference type="GO" id="GO:0032259">
    <property type="term" value="P:methylation"/>
    <property type="evidence" value="ECO:0007669"/>
    <property type="project" value="UniProtKB-KW"/>
</dbReference>
<evidence type="ECO:0000313" key="3">
    <source>
        <dbReference type="EMBL" id="TKB46202.1"/>
    </source>
</evidence>
<dbReference type="PANTHER" id="PTHR43861">
    <property type="entry name" value="TRANS-ACONITATE 2-METHYLTRANSFERASE-RELATED"/>
    <property type="match status" value="1"/>
</dbReference>
<gene>
    <name evidence="3" type="ORF">FCL40_18175</name>
</gene>
<dbReference type="PANTHER" id="PTHR43861:SF3">
    <property type="entry name" value="PUTATIVE (AFU_ORTHOLOGUE AFUA_2G14390)-RELATED"/>
    <property type="match status" value="1"/>
</dbReference>
<dbReference type="SUPFAM" id="SSF53335">
    <property type="entry name" value="S-adenosyl-L-methionine-dependent methyltransferases"/>
    <property type="match status" value="1"/>
</dbReference>
<dbReference type="OrthoDB" id="7348755at2"/>
<dbReference type="Proteomes" id="UP000305674">
    <property type="component" value="Unassembled WGS sequence"/>
</dbReference>
<dbReference type="Pfam" id="PF08241">
    <property type="entry name" value="Methyltransf_11"/>
    <property type="match status" value="1"/>
</dbReference>
<reference evidence="3 4" key="1">
    <citation type="submission" date="2019-04" db="EMBL/GenBank/DDBJ databases">
        <authorList>
            <person name="Hwang J.C."/>
        </authorList>
    </citation>
    <scope>NUCLEOTIDE SEQUENCE [LARGE SCALE GENOMIC DNA]</scope>
    <source>
        <strain evidence="3 4">IMCC35001</strain>
    </source>
</reference>
<dbReference type="Gene3D" id="1.10.30.50">
    <property type="match status" value="1"/>
</dbReference>
<keyword evidence="3" id="KW-0489">Methyltransferase</keyword>
<proteinExistence type="predicted"/>
<evidence type="ECO:0000313" key="4">
    <source>
        <dbReference type="Proteomes" id="UP000305674"/>
    </source>
</evidence>
<dbReference type="EMBL" id="SWCI01000024">
    <property type="protein sequence ID" value="TKB46202.1"/>
    <property type="molecule type" value="Genomic_DNA"/>
</dbReference>
<sequence length="576" mass="65260">MDASTAEFYETHADELVKTYNALSFRQVHKAWQRFWPDKNCQGLFALDIGAGSGRDAKWLAERGAQVVAVEPTKALKTFGEFNTRELAVNWISDTLPGFTEVTGLGMRFDLILASAVWTHIAPSERSRAFRKMANLLKSGGHLIISLRHGKFNDSRVGYPVSVEELEKLSRHHGLVLKKATDKTCDELGRSQVSWQTVVLSKPKDGSDNLATIRHVILNDSKSATYKLALLRTLLRIADAHPGCVLDRSDGKVAIPAGLVALYWARQFMRLCNIGGLHQHPMTNARLGFIKKGWHALTQCNLGPDDLMVGAILNEEEAEILKLAFQDVLKTIKEGPVTFTYRGDRAQPLFAVERCIYRGQGAVLLDNEYFASYGNFTLEESLWDCLRVYHSWIEPLVTQEWVREMRRYKCNQEQELRTENPVTLGDYYEHLKWVDAKHDTSAIRDKMVSLHQAGYPLKSVWSGQSMTPQSAHVDHCLPFAHWPNNDRWNLLPATARENTSKSDKLPNSKRLSQSRSRVLEWWEAAFAEDGERNQFFAQAQLSLASLPSGCREFESVYEALGLQTAGLKSRLLLREW</sequence>
<dbReference type="InterPro" id="IPR013216">
    <property type="entry name" value="Methyltransf_11"/>
</dbReference>
<keyword evidence="1 3" id="KW-0808">Transferase</keyword>
<organism evidence="3 4">
    <name type="scientific">Ferrimonas sediminicola</name>
    <dbReference type="NCBI Taxonomy" id="2569538"/>
    <lineage>
        <taxon>Bacteria</taxon>
        <taxon>Pseudomonadati</taxon>
        <taxon>Pseudomonadota</taxon>
        <taxon>Gammaproteobacteria</taxon>
        <taxon>Alteromonadales</taxon>
        <taxon>Ferrimonadaceae</taxon>
        <taxon>Ferrimonas</taxon>
    </lineage>
</organism>
<dbReference type="AlphaFoldDB" id="A0A4U1B6X1"/>
<keyword evidence="4" id="KW-1185">Reference proteome</keyword>
<dbReference type="CDD" id="cd02440">
    <property type="entry name" value="AdoMet_MTases"/>
    <property type="match status" value="1"/>
</dbReference>
<dbReference type="Gene3D" id="3.40.50.150">
    <property type="entry name" value="Vaccinia Virus protein VP39"/>
    <property type="match status" value="1"/>
</dbReference>
<comment type="caution">
    <text evidence="3">The sequence shown here is derived from an EMBL/GenBank/DDBJ whole genome shotgun (WGS) entry which is preliminary data.</text>
</comment>
<dbReference type="InterPro" id="IPR029063">
    <property type="entry name" value="SAM-dependent_MTases_sf"/>
</dbReference>
<protein>
    <submittedName>
        <fullName evidence="3">Class I SAM-dependent methyltransferase</fullName>
    </submittedName>
</protein>